<dbReference type="RefSeq" id="WP_025362934.1">
    <property type="nucleotide sequence ID" value="NZ_CP006681.1"/>
</dbReference>
<dbReference type="HOGENOM" id="CLU_508829_0_0_14"/>
<gene>
    <name evidence="1" type="ORF">SCULI_v1c03520</name>
</gene>
<sequence>MKSFEKESIFWYGLHTLVKDNAQLKYYITTEKELINSLYALTYLGVFQYTLYRGIKLEEIPLEDTNEYVNYIIENLEELYKVRYRFVKEKPKKITLKDEETLQLAEDIIAGLLIPYINAYCFKKTSQVYSLNGAYLRESIINFEYDINHHADDGKLKTSMLYPFLFTLNLIKVFDDQGLYQRVLKYYQKDNLTRKYHSGREWKPKEIEYLQETFELIENDEEWGMFLSNFSISKWTNFDIKERFKALFQLTKVSTILMKDEISAVTMLGDGEEVYDMLENYLPIYIYNDKLVDSEGNLTHKIKNFDKVIMSPFSLQQINFDILKPYIESKNERHISVDFDKLIAMCKIVLKVFSEIRMLLLTHEYLPKVVDSQIATKKKLFVEILDIFEEVKDCKYKRKIDSENFSDDWFYISEDEINEVIEAKYNSIEDYLNKPALDKLGRIMTFSLSIETYTARTFDYSLQELLTYNLVIFGPHPLDHTVQTQETVQKMYDIFKQYCLEYENIKSLTTKQELADNLKIHLELPLKLLNWKKD</sequence>
<protein>
    <submittedName>
        <fullName evidence="1">Uncharacterized protein</fullName>
    </submittedName>
</protein>
<accession>W6A6J3</accession>
<evidence type="ECO:0000313" key="1">
    <source>
        <dbReference type="EMBL" id="AHI52693.1"/>
    </source>
</evidence>
<reference evidence="1 2" key="1">
    <citation type="journal article" date="2014" name="Genome Biol. Evol.">
        <title>Molecular evolution of the substrate utilization strategies and putative virulence factors in mosquito-associated Spiroplasma species.</title>
        <authorList>
            <person name="Chang T.H."/>
            <person name="Lo W.S."/>
            <person name="Ku C."/>
            <person name="Chen L.L."/>
            <person name="Kuo C.H."/>
        </authorList>
    </citation>
    <scope>NUCLEOTIDE SEQUENCE [LARGE SCALE GENOMIC DNA]</scope>
    <source>
        <strain evidence="1">AES-1</strain>
    </source>
</reference>
<organism evidence="1 2">
    <name type="scientific">Spiroplasma culicicola AES-1</name>
    <dbReference type="NCBI Taxonomy" id="1276246"/>
    <lineage>
        <taxon>Bacteria</taxon>
        <taxon>Bacillati</taxon>
        <taxon>Mycoplasmatota</taxon>
        <taxon>Mollicutes</taxon>
        <taxon>Entomoplasmatales</taxon>
        <taxon>Spiroplasmataceae</taxon>
        <taxon>Spiroplasma</taxon>
    </lineage>
</organism>
<dbReference type="Proteomes" id="UP000019267">
    <property type="component" value="Chromosome"/>
</dbReference>
<dbReference type="AlphaFoldDB" id="W6A6J3"/>
<dbReference type="STRING" id="1276246.SCULI_v1c03520"/>
<dbReference type="OrthoDB" id="391572at2"/>
<evidence type="ECO:0000313" key="2">
    <source>
        <dbReference type="Proteomes" id="UP000019267"/>
    </source>
</evidence>
<proteinExistence type="predicted"/>
<dbReference type="KEGG" id="scq:SCULI_v1c03520"/>
<dbReference type="PATRIC" id="fig|1276246.3.peg.351"/>
<keyword evidence="2" id="KW-1185">Reference proteome</keyword>
<dbReference type="EMBL" id="CP006681">
    <property type="protein sequence ID" value="AHI52693.1"/>
    <property type="molecule type" value="Genomic_DNA"/>
</dbReference>
<dbReference type="eggNOG" id="ENOG5033TPU">
    <property type="taxonomic scope" value="Bacteria"/>
</dbReference>
<name>W6A6J3_9MOLU</name>